<dbReference type="InterPro" id="IPR029061">
    <property type="entry name" value="THDP-binding"/>
</dbReference>
<dbReference type="SUPFAM" id="SSF52518">
    <property type="entry name" value="Thiamin diphosphate-binding fold (THDP-binding)"/>
    <property type="match status" value="1"/>
</dbReference>
<dbReference type="OrthoDB" id="3684683at2"/>
<dbReference type="GO" id="GO:0030976">
    <property type="term" value="F:thiamine pyrophosphate binding"/>
    <property type="evidence" value="ECO:0007669"/>
    <property type="project" value="InterPro"/>
</dbReference>
<name>A0A375BHX4_9BURK</name>
<keyword evidence="2" id="KW-0456">Lyase</keyword>
<dbReference type="Gene3D" id="3.40.50.970">
    <property type="match status" value="1"/>
</dbReference>
<evidence type="ECO:0000259" key="3">
    <source>
        <dbReference type="Pfam" id="PF02776"/>
    </source>
</evidence>
<dbReference type="PANTHER" id="PTHR42818">
    <property type="entry name" value="SULFOPYRUVATE DECARBOXYLASE SUBUNIT ALPHA"/>
    <property type="match status" value="1"/>
</dbReference>
<accession>A0A375BHX4</accession>
<evidence type="ECO:0000256" key="2">
    <source>
        <dbReference type="ARBA" id="ARBA00023239"/>
    </source>
</evidence>
<dbReference type="EMBL" id="OFSQ01000007">
    <property type="protein sequence ID" value="SOY45943.1"/>
    <property type="molecule type" value="Genomic_DNA"/>
</dbReference>
<dbReference type="RefSeq" id="WP_116356478.1">
    <property type="nucleotide sequence ID" value="NZ_LT976853.1"/>
</dbReference>
<evidence type="ECO:0000313" key="4">
    <source>
        <dbReference type="EMBL" id="SOY45943.1"/>
    </source>
</evidence>
<comment type="caution">
    <text evidence="4">The sequence shown here is derived from an EMBL/GenBank/DDBJ whole genome shotgun (WGS) entry which is preliminary data.</text>
</comment>
<protein>
    <submittedName>
        <fullName evidence="4">Thiamine pyrophosphate enzyme, N-terminal TPP-binding domain-containing protein</fullName>
    </submittedName>
</protein>
<dbReference type="GO" id="GO:0016831">
    <property type="term" value="F:carboxy-lyase activity"/>
    <property type="evidence" value="ECO:0007669"/>
    <property type="project" value="UniProtKB-KW"/>
</dbReference>
<evidence type="ECO:0000256" key="1">
    <source>
        <dbReference type="ARBA" id="ARBA00022793"/>
    </source>
</evidence>
<feature type="domain" description="Thiamine pyrophosphate enzyme N-terminal TPP-binding" evidence="3">
    <location>
        <begin position="10"/>
        <end position="109"/>
    </location>
</feature>
<gene>
    <name evidence="4" type="ORF">CBM2587_A150011</name>
</gene>
<dbReference type="AlphaFoldDB" id="A0A375BHX4"/>
<keyword evidence="1" id="KW-0210">Decarboxylase</keyword>
<dbReference type="PANTHER" id="PTHR42818:SF1">
    <property type="entry name" value="SULFOPYRUVATE DECARBOXYLASE"/>
    <property type="match status" value="1"/>
</dbReference>
<dbReference type="CDD" id="cd07035">
    <property type="entry name" value="TPP_PYR_POX_like"/>
    <property type="match status" value="1"/>
</dbReference>
<proteinExistence type="predicted"/>
<dbReference type="InterPro" id="IPR051818">
    <property type="entry name" value="TPP_dependent_decarboxylase"/>
</dbReference>
<dbReference type="InterPro" id="IPR012001">
    <property type="entry name" value="Thiamin_PyroP_enz_TPP-bd_dom"/>
</dbReference>
<organism evidence="4">
    <name type="scientific">Cupriavidus taiwanensis</name>
    <dbReference type="NCBI Taxonomy" id="164546"/>
    <lineage>
        <taxon>Bacteria</taxon>
        <taxon>Pseudomonadati</taxon>
        <taxon>Pseudomonadota</taxon>
        <taxon>Betaproteobacteria</taxon>
        <taxon>Burkholderiales</taxon>
        <taxon>Burkholderiaceae</taxon>
        <taxon>Cupriavidus</taxon>
    </lineage>
</organism>
<sequence length="175" mass="18937">MTAIPSSVAASAIVDRLDVCGVHHIVTVPDFVQLSVHALLDRRPEFKVIHCSDENQAIHVAGGLHIGGKRAAVLIQNQGLLNCINSLRAVGLDAGLPMLLLVGQFGREFDNVGRNPVESRRRVVNLVEPMLDVMGIAHWRLDGPRDIGCIEEATRSSAARQMPAAVLVGHYTGWN</sequence>
<dbReference type="Proteomes" id="UP000256780">
    <property type="component" value="Chromosome CBM2587_a"/>
</dbReference>
<dbReference type="Pfam" id="PF02776">
    <property type="entry name" value="TPP_enzyme_N"/>
    <property type="match status" value="1"/>
</dbReference>
<reference evidence="4" key="1">
    <citation type="submission" date="2018-01" db="EMBL/GenBank/DDBJ databases">
        <authorList>
            <person name="Clerissi C."/>
        </authorList>
    </citation>
    <scope>NUCLEOTIDE SEQUENCE</scope>
    <source>
        <strain evidence="4">Cupriavidus sp. LMG 19464</strain>
    </source>
</reference>